<dbReference type="STRING" id="34027.SAMN05421829_113118"/>
<dbReference type="EMBL" id="FTMD01000013">
    <property type="protein sequence ID" value="SIR34856.1"/>
    <property type="molecule type" value="Genomic_DNA"/>
</dbReference>
<evidence type="ECO:0000256" key="1">
    <source>
        <dbReference type="SAM" id="MobiDB-lite"/>
    </source>
</evidence>
<feature type="domain" description="LUD" evidence="2">
    <location>
        <begin position="116"/>
        <end position="212"/>
    </location>
</feature>
<dbReference type="SUPFAM" id="SSF100950">
    <property type="entry name" value="NagB/RpiA/CoA transferase-like"/>
    <property type="match status" value="1"/>
</dbReference>
<dbReference type="PANTHER" id="PTHR43682:SF1">
    <property type="entry name" value="LACTATE UTILIZATION PROTEIN C"/>
    <property type="match status" value="1"/>
</dbReference>
<dbReference type="Pfam" id="PF02589">
    <property type="entry name" value="LUD_dom"/>
    <property type="match status" value="1"/>
</dbReference>
<dbReference type="PANTHER" id="PTHR43682">
    <property type="entry name" value="LACTATE UTILIZATION PROTEIN C"/>
    <property type="match status" value="1"/>
</dbReference>
<dbReference type="InterPro" id="IPR024185">
    <property type="entry name" value="FTHF_cligase-like_sf"/>
</dbReference>
<keyword evidence="4" id="KW-1185">Reference proteome</keyword>
<protein>
    <submittedName>
        <fullName evidence="3">L-lactate dehydrogenase complex protein LldG</fullName>
    </submittedName>
</protein>
<name>A0A1N7A777_9RHOO</name>
<reference evidence="4" key="1">
    <citation type="submission" date="2017-01" db="EMBL/GenBank/DDBJ databases">
        <authorList>
            <person name="Varghese N."/>
            <person name="Submissions S."/>
        </authorList>
    </citation>
    <scope>NUCLEOTIDE SEQUENCE [LARGE SCALE GENOMIC DNA]</scope>
    <source>
        <strain evidence="4">ATCC 51758</strain>
    </source>
</reference>
<dbReference type="Proteomes" id="UP000186819">
    <property type="component" value="Unassembled WGS sequence"/>
</dbReference>
<feature type="compositionally biased region" description="Basic and acidic residues" evidence="1">
    <location>
        <begin position="22"/>
        <end position="35"/>
    </location>
</feature>
<dbReference type="InterPro" id="IPR003741">
    <property type="entry name" value="LUD_dom"/>
</dbReference>
<dbReference type="AlphaFoldDB" id="A0A1N7A777"/>
<evidence type="ECO:0000259" key="2">
    <source>
        <dbReference type="Pfam" id="PF02589"/>
    </source>
</evidence>
<organism evidence="3 4">
    <name type="scientific">Aromatoleum tolulyticum</name>
    <dbReference type="NCBI Taxonomy" id="34027"/>
    <lineage>
        <taxon>Bacteria</taxon>
        <taxon>Pseudomonadati</taxon>
        <taxon>Pseudomonadota</taxon>
        <taxon>Betaproteobacteria</taxon>
        <taxon>Rhodocyclales</taxon>
        <taxon>Rhodocyclaceae</taxon>
        <taxon>Aromatoleum</taxon>
    </lineage>
</organism>
<evidence type="ECO:0000313" key="3">
    <source>
        <dbReference type="EMBL" id="SIR34856.1"/>
    </source>
</evidence>
<dbReference type="Gene3D" id="3.40.50.10420">
    <property type="entry name" value="NagB/RpiA/CoA transferase-like"/>
    <property type="match status" value="1"/>
</dbReference>
<gene>
    <name evidence="3" type="ORF">SAMN05421829_113118</name>
</gene>
<accession>A0A1N7A777</accession>
<dbReference type="InterPro" id="IPR037171">
    <property type="entry name" value="NagB/RpiA_transferase-like"/>
</dbReference>
<dbReference type="RefSeq" id="WP_076603546.1">
    <property type="nucleotide sequence ID" value="NZ_FTMD01000013.1"/>
</dbReference>
<evidence type="ECO:0000313" key="4">
    <source>
        <dbReference type="Proteomes" id="UP000186819"/>
    </source>
</evidence>
<dbReference type="OrthoDB" id="9794157at2"/>
<sequence length="213" mass="22714">MTAAANAREAILNSVRSALRRGPLDDTRRAELDARRPRHTRPAQDEELVARFIRKFESRAGTTARVASRADVPAAVEAYRVEKGLPARAAVGAALKDLAFPGLEIHHEPAGISETMAVSQALAGIAEPGSLMMASGPASPITHNFVPDDHVVVLDAGAIVGHFEEAWEVLRARPEGMPRATNIISGPSRTADVEQTIQLGAHGPRRVHVIIVG</sequence>
<proteinExistence type="predicted"/>
<feature type="region of interest" description="Disordered" evidence="1">
    <location>
        <begin position="22"/>
        <end position="42"/>
    </location>
</feature>